<comment type="similarity">
    <text evidence="2 8">Belongs to the EPSP synthase family.</text>
</comment>
<evidence type="ECO:0000256" key="8">
    <source>
        <dbReference type="HAMAP-Rule" id="MF_00210"/>
    </source>
</evidence>
<dbReference type="PANTHER" id="PTHR21090">
    <property type="entry name" value="AROM/DEHYDROQUINATE SYNTHASE"/>
    <property type="match status" value="1"/>
</dbReference>
<feature type="binding site" evidence="8">
    <location>
        <position position="13"/>
    </location>
    <ligand>
        <name>phosphoenolpyruvate</name>
        <dbReference type="ChEBI" id="CHEBI:58702"/>
    </ligand>
</feature>
<dbReference type="SUPFAM" id="SSF55205">
    <property type="entry name" value="EPT/RTPC-like"/>
    <property type="match status" value="1"/>
</dbReference>
<evidence type="ECO:0000313" key="10">
    <source>
        <dbReference type="EMBL" id="ADK86569.1"/>
    </source>
</evidence>
<evidence type="ECO:0000313" key="11">
    <source>
        <dbReference type="Proteomes" id="UP000009047"/>
    </source>
</evidence>
<dbReference type="InterPro" id="IPR001986">
    <property type="entry name" value="Enolpyruvate_Tfrase_dom"/>
</dbReference>
<feature type="binding site" evidence="8">
    <location>
        <position position="378"/>
    </location>
    <ligand>
        <name>phosphoenolpyruvate</name>
        <dbReference type="ChEBI" id="CHEBI:58702"/>
    </ligand>
</feature>
<dbReference type="GO" id="GO:0009073">
    <property type="term" value="P:aromatic amino acid family biosynthetic process"/>
    <property type="evidence" value="ECO:0007669"/>
    <property type="project" value="UniProtKB-KW"/>
</dbReference>
<protein>
    <recommendedName>
        <fullName evidence="8">3-phosphoshikimate 1-carboxyvinyltransferase</fullName>
        <ecNumber evidence="8">2.5.1.19</ecNumber>
    </recommendedName>
    <alternativeName>
        <fullName evidence="8">5-enolpyruvylshikimate-3-phosphate synthase</fullName>
        <shortName evidence="8">EPSP synthase</shortName>
        <shortName evidence="8">EPSPS</shortName>
    </alternativeName>
</protein>
<comment type="subcellular location">
    <subcellularLocation>
        <location evidence="8">Cytoplasm</location>
    </subcellularLocation>
</comment>
<dbReference type="NCBIfam" id="TIGR01356">
    <property type="entry name" value="aroA"/>
    <property type="match status" value="1"/>
</dbReference>
<accession>E1QLY4</accession>
<dbReference type="Gene3D" id="3.65.10.10">
    <property type="entry name" value="Enolpyruvate transferase domain"/>
    <property type="match status" value="2"/>
</dbReference>
<dbReference type="AlphaFoldDB" id="E1QLY4"/>
<evidence type="ECO:0000256" key="1">
    <source>
        <dbReference type="ARBA" id="ARBA00004811"/>
    </source>
</evidence>
<dbReference type="PROSITE" id="PS00885">
    <property type="entry name" value="EPSP_SYNTHASE_2"/>
    <property type="match status" value="1"/>
</dbReference>
<evidence type="ECO:0000256" key="6">
    <source>
        <dbReference type="ARBA" id="ARBA00023141"/>
    </source>
</evidence>
<dbReference type="GO" id="GO:0003866">
    <property type="term" value="F:3-phosphoshikimate 1-carboxyvinyltransferase activity"/>
    <property type="evidence" value="ECO:0007669"/>
    <property type="project" value="UniProtKB-UniRule"/>
</dbReference>
<gene>
    <name evidence="8" type="primary">aroA</name>
    <name evidence="10" type="ordered locus">Deba_3216</name>
</gene>
<dbReference type="RefSeq" id="WP_013260005.1">
    <property type="nucleotide sequence ID" value="NC_014365.1"/>
</dbReference>
<dbReference type="GO" id="GO:0005737">
    <property type="term" value="C:cytoplasm"/>
    <property type="evidence" value="ECO:0007669"/>
    <property type="project" value="UniProtKB-SubCell"/>
</dbReference>
<comment type="subunit">
    <text evidence="8">Monomer.</text>
</comment>
<feature type="binding site" evidence="8">
    <location>
        <position position="111"/>
    </location>
    <ligand>
        <name>phosphoenolpyruvate</name>
        <dbReference type="ChEBI" id="CHEBI:58702"/>
    </ligand>
</feature>
<keyword evidence="5 8" id="KW-0808">Transferase</keyword>
<feature type="binding site" evidence="8">
    <location>
        <position position="303"/>
    </location>
    <ligand>
        <name>3-phosphoshikimate</name>
        <dbReference type="ChEBI" id="CHEBI:145989"/>
    </ligand>
</feature>
<dbReference type="HOGENOM" id="CLU_024321_0_1_7"/>
<dbReference type="PIRSF" id="PIRSF000505">
    <property type="entry name" value="EPSPS"/>
    <property type="match status" value="1"/>
</dbReference>
<comment type="pathway">
    <text evidence="1 8">Metabolic intermediate biosynthesis; chorismate biosynthesis; chorismate from D-erythrose 4-phosphate and phosphoenolpyruvate: step 6/7.</text>
</comment>
<keyword evidence="6 8" id="KW-0057">Aromatic amino acid biosynthesis</keyword>
<evidence type="ECO:0000256" key="7">
    <source>
        <dbReference type="ARBA" id="ARBA00044633"/>
    </source>
</evidence>
<feature type="domain" description="Enolpyruvate transferase" evidence="9">
    <location>
        <begin position="2"/>
        <end position="413"/>
    </location>
</feature>
<feature type="binding site" evidence="8">
    <location>
        <position position="18"/>
    </location>
    <ligand>
        <name>3-phosphoshikimate</name>
        <dbReference type="ChEBI" id="CHEBI:145989"/>
    </ligand>
</feature>
<comment type="caution">
    <text evidence="8">Lacks conserved residue(s) required for the propagation of feature annotation.</text>
</comment>
<proteinExistence type="inferred from homology"/>
<dbReference type="GO" id="GO:0009423">
    <property type="term" value="P:chorismate biosynthetic process"/>
    <property type="evidence" value="ECO:0007669"/>
    <property type="project" value="UniProtKB-UniRule"/>
</dbReference>
<evidence type="ECO:0000256" key="3">
    <source>
        <dbReference type="ARBA" id="ARBA00022490"/>
    </source>
</evidence>
<feature type="binding site" evidence="8">
    <location>
        <position position="157"/>
    </location>
    <ligand>
        <name>3-phosphoshikimate</name>
        <dbReference type="ChEBI" id="CHEBI:145989"/>
    </ligand>
</feature>
<feature type="active site" description="Proton acceptor" evidence="8">
    <location>
        <position position="303"/>
    </location>
</feature>
<keyword evidence="4 8" id="KW-0028">Amino-acid biosynthesis</keyword>
<dbReference type="eggNOG" id="COG0128">
    <property type="taxonomic scope" value="Bacteria"/>
</dbReference>
<reference evidence="10 11" key="1">
    <citation type="journal article" date="2010" name="Stand. Genomic Sci.">
        <title>Complete genome sequence of Desulfarculus baarsii type strain (2st14).</title>
        <authorList>
            <person name="Sun H."/>
            <person name="Spring S."/>
            <person name="Lapidus A."/>
            <person name="Davenport K."/>
            <person name="Del Rio T.G."/>
            <person name="Tice H."/>
            <person name="Nolan M."/>
            <person name="Copeland A."/>
            <person name="Cheng J.F."/>
            <person name="Lucas S."/>
            <person name="Tapia R."/>
            <person name="Goodwin L."/>
            <person name="Pitluck S."/>
            <person name="Ivanova N."/>
            <person name="Pagani I."/>
            <person name="Mavromatis K."/>
            <person name="Ovchinnikova G."/>
            <person name="Pati A."/>
            <person name="Chen A."/>
            <person name="Palaniappan K."/>
            <person name="Hauser L."/>
            <person name="Chang Y.J."/>
            <person name="Jeffries C.D."/>
            <person name="Detter J.C."/>
            <person name="Han C."/>
            <person name="Rohde M."/>
            <person name="Brambilla E."/>
            <person name="Goker M."/>
            <person name="Woyke T."/>
            <person name="Bristow J."/>
            <person name="Eisen J.A."/>
            <person name="Markowitz V."/>
            <person name="Hugenholtz P."/>
            <person name="Kyrpides N.C."/>
            <person name="Klenk H.P."/>
            <person name="Land M."/>
        </authorList>
    </citation>
    <scope>NUCLEOTIDE SEQUENCE [LARGE SCALE GENOMIC DNA]</scope>
    <source>
        <strain evidence="11">ATCC 33931 / DSM 2075 / LMG 7858 / VKM B-1802 / 2st14</strain>
    </source>
</reference>
<feature type="binding site" evidence="8">
    <location>
        <position position="330"/>
    </location>
    <ligand>
        <name>3-phosphoshikimate</name>
        <dbReference type="ChEBI" id="CHEBI:145989"/>
    </ligand>
</feature>
<dbReference type="KEGG" id="dbr:Deba_3216"/>
<dbReference type="STRING" id="644282.Deba_3216"/>
<feature type="binding site" evidence="8">
    <location>
        <position position="13"/>
    </location>
    <ligand>
        <name>3-phosphoshikimate</name>
        <dbReference type="ChEBI" id="CHEBI:145989"/>
    </ligand>
</feature>
<evidence type="ECO:0000259" key="9">
    <source>
        <dbReference type="Pfam" id="PF00275"/>
    </source>
</evidence>
<dbReference type="Proteomes" id="UP000009047">
    <property type="component" value="Chromosome"/>
</dbReference>
<dbReference type="PROSITE" id="PS00104">
    <property type="entry name" value="EPSP_SYNTHASE_1"/>
    <property type="match status" value="1"/>
</dbReference>
<feature type="binding site" evidence="8">
    <location>
        <position position="155"/>
    </location>
    <ligand>
        <name>3-phosphoshikimate</name>
        <dbReference type="ChEBI" id="CHEBI:145989"/>
    </ligand>
</feature>
<dbReference type="OrthoDB" id="9809920at2"/>
<keyword evidence="11" id="KW-1185">Reference proteome</keyword>
<dbReference type="CDD" id="cd01556">
    <property type="entry name" value="EPSP_synthase"/>
    <property type="match status" value="1"/>
</dbReference>
<dbReference type="HAMAP" id="MF_00210">
    <property type="entry name" value="EPSP_synth"/>
    <property type="match status" value="1"/>
</dbReference>
<dbReference type="GO" id="GO:0008652">
    <property type="term" value="P:amino acid biosynthetic process"/>
    <property type="evidence" value="ECO:0007669"/>
    <property type="project" value="UniProtKB-KW"/>
</dbReference>
<sequence>MKLVGQLTPPGDKSISHRLGLLSLLAQGRCEVGGFSPSADCASTLAAVAALGGGVERVGERVILSGAAGRLRPGQTIDCGNSGTTMRFLMGLLAGAGGRFVLDGDESLRGRPMERVAEPLRRMGARVECAAGGRPPVIIQGGGLRGGQFDLPVASAQLKSALLLAGLQADGPTTVNEPAASRDHTERLLAQWGAQIRRDGLSCTVWPGLLRLPAQIWTPADASAAAFFCCGAAILPGSRLVAQGVLLNENRLGWLRVLERMGGCVDVRRQGDDPEPWGDIGVEFSPELRAVEVGAAEIAAIIDEAPILALTASQCHGVSVFRQVGELRVKESDRLAAIIGQLGALGADLRAEGDDLIVRGPTPLRLPDAPLKSFGDHRIAMVLRVAGLLAGGWPRIDDEACMAISHPAFNDDLRRLAGMAS</sequence>
<feature type="binding site" evidence="8">
    <location>
        <position position="157"/>
    </location>
    <ligand>
        <name>phosphoenolpyruvate</name>
        <dbReference type="ChEBI" id="CHEBI:58702"/>
    </ligand>
</feature>
<comment type="catalytic activity">
    <reaction evidence="7">
        <text>3-phosphoshikimate + phosphoenolpyruvate = 5-O-(1-carboxyvinyl)-3-phosphoshikimate + phosphate</text>
        <dbReference type="Rhea" id="RHEA:21256"/>
        <dbReference type="ChEBI" id="CHEBI:43474"/>
        <dbReference type="ChEBI" id="CHEBI:57701"/>
        <dbReference type="ChEBI" id="CHEBI:58702"/>
        <dbReference type="ChEBI" id="CHEBI:145989"/>
        <dbReference type="EC" id="2.5.1.19"/>
    </reaction>
    <physiologicalReaction direction="left-to-right" evidence="7">
        <dbReference type="Rhea" id="RHEA:21257"/>
    </physiologicalReaction>
</comment>
<dbReference type="FunFam" id="3.65.10.10:FF:000005">
    <property type="entry name" value="3-phosphoshikimate 1-carboxyvinyltransferase"/>
    <property type="match status" value="1"/>
</dbReference>
<dbReference type="InterPro" id="IPR013792">
    <property type="entry name" value="RNA3'P_cycl/enolpyr_Trfase_a/b"/>
</dbReference>
<dbReference type="InterPro" id="IPR036968">
    <property type="entry name" value="Enolpyruvate_Tfrase_sf"/>
</dbReference>
<feature type="binding site" evidence="8">
    <location>
        <position position="14"/>
    </location>
    <ligand>
        <name>3-phosphoshikimate</name>
        <dbReference type="ChEBI" id="CHEBI:145989"/>
    </ligand>
</feature>
<dbReference type="EMBL" id="CP002085">
    <property type="protein sequence ID" value="ADK86569.1"/>
    <property type="molecule type" value="Genomic_DNA"/>
</dbReference>
<evidence type="ECO:0000256" key="2">
    <source>
        <dbReference type="ARBA" id="ARBA00009948"/>
    </source>
</evidence>
<feature type="binding site" evidence="8">
    <location>
        <position position="83"/>
    </location>
    <ligand>
        <name>phosphoenolpyruvate</name>
        <dbReference type="ChEBI" id="CHEBI:58702"/>
    </ligand>
</feature>
<evidence type="ECO:0000256" key="5">
    <source>
        <dbReference type="ARBA" id="ARBA00022679"/>
    </source>
</evidence>
<organism evidence="10 11">
    <name type="scientific">Desulfarculus baarsii (strain ATCC 33931 / DSM 2075 / LMG 7858 / VKM B-1802 / 2st14)</name>
    <dbReference type="NCBI Taxonomy" id="644282"/>
    <lineage>
        <taxon>Bacteria</taxon>
        <taxon>Pseudomonadati</taxon>
        <taxon>Thermodesulfobacteriota</taxon>
        <taxon>Desulfarculia</taxon>
        <taxon>Desulfarculales</taxon>
        <taxon>Desulfarculaceae</taxon>
        <taxon>Desulfarculus</taxon>
    </lineage>
</organism>
<dbReference type="InterPro" id="IPR023193">
    <property type="entry name" value="EPSP_synthase_CS"/>
</dbReference>
<comment type="function">
    <text evidence="8">Catalyzes the transfer of the enolpyruvyl moiety of phosphoenolpyruvate (PEP) to the 5-hydroxyl of shikimate-3-phosphate (S3P) to produce enolpyruvyl shikimate-3-phosphate and inorganic phosphate.</text>
</comment>
<feature type="binding site" evidence="8">
    <location>
        <position position="334"/>
    </location>
    <ligand>
        <name>phosphoenolpyruvate</name>
        <dbReference type="ChEBI" id="CHEBI:58702"/>
    </ligand>
</feature>
<dbReference type="Pfam" id="PF00275">
    <property type="entry name" value="EPSP_synthase"/>
    <property type="match status" value="1"/>
</dbReference>
<dbReference type="InterPro" id="IPR006264">
    <property type="entry name" value="EPSP_synthase"/>
</dbReference>
<dbReference type="PANTHER" id="PTHR21090:SF5">
    <property type="entry name" value="PENTAFUNCTIONAL AROM POLYPEPTIDE"/>
    <property type="match status" value="1"/>
</dbReference>
<name>E1QLY4_DESB2</name>
<evidence type="ECO:0000256" key="4">
    <source>
        <dbReference type="ARBA" id="ARBA00022605"/>
    </source>
</evidence>
<dbReference type="UniPathway" id="UPA00053">
    <property type="reaction ID" value="UER00089"/>
</dbReference>
<dbReference type="EC" id="2.5.1.19" evidence="8"/>
<keyword evidence="3 8" id="KW-0963">Cytoplasm</keyword>